<keyword evidence="2" id="KW-0813">Transport</keyword>
<dbReference type="InterPro" id="IPR017871">
    <property type="entry name" value="ABC_transporter-like_CS"/>
</dbReference>
<dbReference type="PROSITE" id="PS00211">
    <property type="entry name" value="ABC_TRANSPORTER_1"/>
    <property type="match status" value="1"/>
</dbReference>
<dbReference type="SMART" id="SM00382">
    <property type="entry name" value="AAA"/>
    <property type="match status" value="2"/>
</dbReference>
<organism evidence="11 12">
    <name type="scientific">Wansuia hejianensis</name>
    <dbReference type="NCBI Taxonomy" id="2763667"/>
    <lineage>
        <taxon>Bacteria</taxon>
        <taxon>Bacillati</taxon>
        <taxon>Bacillota</taxon>
        <taxon>Clostridia</taxon>
        <taxon>Lachnospirales</taxon>
        <taxon>Lachnospiraceae</taxon>
        <taxon>Wansuia</taxon>
    </lineage>
</organism>
<dbReference type="InterPro" id="IPR027417">
    <property type="entry name" value="P-loop_NTPase"/>
</dbReference>
<keyword evidence="3" id="KW-1003">Cell membrane</keyword>
<dbReference type="PROSITE" id="PS50893">
    <property type="entry name" value="ABC_TRANSPORTER_2"/>
    <property type="match status" value="2"/>
</dbReference>
<evidence type="ECO:0000256" key="5">
    <source>
        <dbReference type="ARBA" id="ARBA00022737"/>
    </source>
</evidence>
<dbReference type="EMBL" id="CP060635">
    <property type="protein sequence ID" value="QNM08095.1"/>
    <property type="molecule type" value="Genomic_DNA"/>
</dbReference>
<dbReference type="Gene3D" id="3.40.50.300">
    <property type="entry name" value="P-loop containing nucleotide triphosphate hydrolases"/>
    <property type="match status" value="2"/>
</dbReference>
<keyword evidence="8" id="KW-1278">Translocase</keyword>
<keyword evidence="12" id="KW-1185">Reference proteome</keyword>
<dbReference type="InterPro" id="IPR003593">
    <property type="entry name" value="AAA+_ATPase"/>
</dbReference>
<dbReference type="Proteomes" id="UP000515860">
    <property type="component" value="Chromosome"/>
</dbReference>
<feature type="domain" description="ABC transporter" evidence="10">
    <location>
        <begin position="6"/>
        <end position="242"/>
    </location>
</feature>
<keyword evidence="5" id="KW-0677">Repeat</keyword>
<dbReference type="InterPro" id="IPR050107">
    <property type="entry name" value="ABC_carbohydrate_import_ATPase"/>
</dbReference>
<feature type="domain" description="ABC transporter" evidence="10">
    <location>
        <begin position="254"/>
        <end position="497"/>
    </location>
</feature>
<evidence type="ECO:0000256" key="1">
    <source>
        <dbReference type="ARBA" id="ARBA00004202"/>
    </source>
</evidence>
<dbReference type="AlphaFoldDB" id="A0A7G9GBB3"/>
<evidence type="ECO:0000256" key="7">
    <source>
        <dbReference type="ARBA" id="ARBA00022840"/>
    </source>
</evidence>
<dbReference type="CDD" id="cd03216">
    <property type="entry name" value="ABC_Carb_Monos_I"/>
    <property type="match status" value="1"/>
</dbReference>
<evidence type="ECO:0000313" key="11">
    <source>
        <dbReference type="EMBL" id="QNM08095.1"/>
    </source>
</evidence>
<dbReference type="FunFam" id="3.40.50.300:FF:000127">
    <property type="entry name" value="Ribose import ATP-binding protein RbsA"/>
    <property type="match status" value="1"/>
</dbReference>
<keyword evidence="4" id="KW-0762">Sugar transport</keyword>
<sequence>MENNYVEFRNIRKAFVGVQALDGISFRANGGEVCALLGENGAGKSTLLKILSGAQQADSGEYFINGSEVKFHSPIEAINAGVSVIYQERQLVGELTVTENVFMEDLYCKKAGIVDFKKSHEEMKKIIDRFHMPFAPQTKVKKLSVAHQQMVEIMKAYRRKSQVIAFDEPTAPLSDAEIDILFELIGRLRDAGKVILYVSHRLKELFRLTDKIVILKDGRFIEDIRTEDATEGYLVSKMVGREIGDTFSALNRNGQIGEVVLEARHLYGSGVKDVSFSLHKGEVLGFAGLIGAGRSETMQLLFGADKLVSGEIYIDGKPARIKSPREAIKAGIGLCPEDRKEQGLVLGRSVRDNLTIPILDAISRNGIIDRKKERRLSGEAIDKYRIKTHSMEKIARELSGGNQQKIILGRWMLADLKVLILDEPTKGIDVGAKAEIYQMVCDLAREGLGVIFISSELQEVINVCDKVIVMKEGVITGRLNREEMSEEGILALAMQEN</sequence>
<evidence type="ECO:0000256" key="9">
    <source>
        <dbReference type="ARBA" id="ARBA00023136"/>
    </source>
</evidence>
<dbReference type="GO" id="GO:0005886">
    <property type="term" value="C:plasma membrane"/>
    <property type="evidence" value="ECO:0007669"/>
    <property type="project" value="UniProtKB-SubCell"/>
</dbReference>
<dbReference type="GO" id="GO:0005524">
    <property type="term" value="F:ATP binding"/>
    <property type="evidence" value="ECO:0007669"/>
    <property type="project" value="UniProtKB-KW"/>
</dbReference>
<dbReference type="SUPFAM" id="SSF52540">
    <property type="entry name" value="P-loop containing nucleoside triphosphate hydrolases"/>
    <property type="match status" value="2"/>
</dbReference>
<protein>
    <submittedName>
        <fullName evidence="11">Sugar ABC transporter ATP-binding protein</fullName>
    </submittedName>
</protein>
<gene>
    <name evidence="11" type="ORF">H9Q79_14545</name>
</gene>
<evidence type="ECO:0000256" key="4">
    <source>
        <dbReference type="ARBA" id="ARBA00022597"/>
    </source>
</evidence>
<evidence type="ECO:0000256" key="6">
    <source>
        <dbReference type="ARBA" id="ARBA00022741"/>
    </source>
</evidence>
<name>A0A7G9GBB3_9FIRM</name>
<dbReference type="CDD" id="cd03215">
    <property type="entry name" value="ABC_Carb_Monos_II"/>
    <property type="match status" value="1"/>
</dbReference>
<reference evidence="11 12" key="1">
    <citation type="submission" date="2020-08" db="EMBL/GenBank/DDBJ databases">
        <authorList>
            <person name="Liu C."/>
            <person name="Sun Q."/>
        </authorList>
    </citation>
    <scope>NUCLEOTIDE SEQUENCE [LARGE SCALE GENOMIC DNA]</scope>
    <source>
        <strain evidence="11 12">NSJ-29</strain>
    </source>
</reference>
<evidence type="ECO:0000313" key="12">
    <source>
        <dbReference type="Proteomes" id="UP000515860"/>
    </source>
</evidence>
<proteinExistence type="predicted"/>
<keyword evidence="6" id="KW-0547">Nucleotide-binding</keyword>
<evidence type="ECO:0000256" key="8">
    <source>
        <dbReference type="ARBA" id="ARBA00022967"/>
    </source>
</evidence>
<dbReference type="InterPro" id="IPR003439">
    <property type="entry name" value="ABC_transporter-like_ATP-bd"/>
</dbReference>
<dbReference type="KEGG" id="whj:H9Q79_14545"/>
<dbReference type="PANTHER" id="PTHR43790">
    <property type="entry name" value="CARBOHYDRATE TRANSPORT ATP-BINDING PROTEIN MG119-RELATED"/>
    <property type="match status" value="1"/>
</dbReference>
<evidence type="ECO:0000259" key="10">
    <source>
        <dbReference type="PROSITE" id="PS50893"/>
    </source>
</evidence>
<evidence type="ECO:0000256" key="3">
    <source>
        <dbReference type="ARBA" id="ARBA00022475"/>
    </source>
</evidence>
<keyword evidence="9" id="KW-0472">Membrane</keyword>
<dbReference type="Pfam" id="PF00005">
    <property type="entry name" value="ABC_tran"/>
    <property type="match status" value="2"/>
</dbReference>
<dbReference type="PANTHER" id="PTHR43790:SF3">
    <property type="entry name" value="D-ALLOSE IMPORT ATP-BINDING PROTEIN ALSA-RELATED"/>
    <property type="match status" value="1"/>
</dbReference>
<evidence type="ECO:0000256" key="2">
    <source>
        <dbReference type="ARBA" id="ARBA00022448"/>
    </source>
</evidence>
<comment type="subcellular location">
    <subcellularLocation>
        <location evidence="1">Cell membrane</location>
        <topology evidence="1">Peripheral membrane protein</topology>
    </subcellularLocation>
</comment>
<dbReference type="RefSeq" id="WP_249328608.1">
    <property type="nucleotide sequence ID" value="NZ_CP060635.1"/>
</dbReference>
<accession>A0A7G9GBB3</accession>
<dbReference type="GO" id="GO:0016887">
    <property type="term" value="F:ATP hydrolysis activity"/>
    <property type="evidence" value="ECO:0007669"/>
    <property type="project" value="InterPro"/>
</dbReference>
<keyword evidence="7 11" id="KW-0067">ATP-binding</keyword>